<dbReference type="InterPro" id="IPR037143">
    <property type="entry name" value="4-PPantetheinyl_Trfase_dom_sf"/>
</dbReference>
<dbReference type="InterPro" id="IPR008278">
    <property type="entry name" value="4-PPantetheinyl_Trfase_dom"/>
</dbReference>
<dbReference type="Pfam" id="PF01648">
    <property type="entry name" value="ACPS"/>
    <property type="match status" value="1"/>
</dbReference>
<dbReference type="EMBL" id="LYDR01000063">
    <property type="protein sequence ID" value="ODA32550.1"/>
    <property type="molecule type" value="Genomic_DNA"/>
</dbReference>
<dbReference type="SUPFAM" id="SSF56214">
    <property type="entry name" value="4'-phosphopantetheinyl transferase"/>
    <property type="match status" value="1"/>
</dbReference>
<dbReference type="Gene3D" id="3.90.470.20">
    <property type="entry name" value="4'-phosphopantetheinyl transferase domain"/>
    <property type="match status" value="1"/>
</dbReference>
<feature type="domain" description="4'-phosphopantetheinyl transferase" evidence="2">
    <location>
        <begin position="133"/>
        <end position="197"/>
    </location>
</feature>
<dbReference type="STRING" id="1841610.A6X21_19480"/>
<keyword evidence="4" id="KW-1185">Reference proteome</keyword>
<accession>A0A1C3EH42</accession>
<reference evidence="3 4" key="1">
    <citation type="submission" date="2016-05" db="EMBL/GenBank/DDBJ databases">
        <title>Genomic and physiological characterization of Planctopirus sp. isolated from fresh water lake.</title>
        <authorList>
            <person name="Subhash Y."/>
            <person name="Ramana C."/>
        </authorList>
    </citation>
    <scope>NUCLEOTIDE SEQUENCE [LARGE SCALE GENOMIC DNA]</scope>
    <source>
        <strain evidence="3 4">JC280</strain>
    </source>
</reference>
<comment type="caution">
    <text evidence="3">The sequence shown here is derived from an EMBL/GenBank/DDBJ whole genome shotgun (WGS) entry which is preliminary data.</text>
</comment>
<gene>
    <name evidence="3" type="ORF">A6X21_19480</name>
</gene>
<name>A0A1C3EH42_9PLAN</name>
<evidence type="ECO:0000313" key="3">
    <source>
        <dbReference type="EMBL" id="ODA32550.1"/>
    </source>
</evidence>
<sequence length="263" mass="30021">MSDYGIREGMTSHFEIHTATKAQLRTELLSSGLGEKFANDTEKFLDPARKESWELSRFLIASRVFGLLKTDCSQDFMSLELSEIEVLTRNHQGRGIPPAVFIENQQIPWTFSLSHAGDNYALAICRQPQFRPGVDLVNTSTFTLAALQMWFTPEEREYLANHDERAAGTLWALKEAVYKSVNHGEPFRPRQIEILPEGRKLICRVRGIQVHFDEAVIRFIEKDCLLAAILTKQNSFSNSDEDYFDNKTSSHSLNDASHELIMH</sequence>
<proteinExistence type="predicted"/>
<dbReference type="Proteomes" id="UP000094828">
    <property type="component" value="Unassembled WGS sequence"/>
</dbReference>
<evidence type="ECO:0000259" key="2">
    <source>
        <dbReference type="Pfam" id="PF01648"/>
    </source>
</evidence>
<organism evidence="3 4">
    <name type="scientific">Planctopirus hydrillae</name>
    <dbReference type="NCBI Taxonomy" id="1841610"/>
    <lineage>
        <taxon>Bacteria</taxon>
        <taxon>Pseudomonadati</taxon>
        <taxon>Planctomycetota</taxon>
        <taxon>Planctomycetia</taxon>
        <taxon>Planctomycetales</taxon>
        <taxon>Planctomycetaceae</taxon>
        <taxon>Planctopirus</taxon>
    </lineage>
</organism>
<evidence type="ECO:0000256" key="1">
    <source>
        <dbReference type="ARBA" id="ARBA00022679"/>
    </source>
</evidence>
<keyword evidence="1" id="KW-0808">Transferase</keyword>
<dbReference type="GO" id="GO:0008897">
    <property type="term" value="F:holo-[acyl-carrier-protein] synthase activity"/>
    <property type="evidence" value="ECO:0007669"/>
    <property type="project" value="InterPro"/>
</dbReference>
<evidence type="ECO:0000313" key="4">
    <source>
        <dbReference type="Proteomes" id="UP000094828"/>
    </source>
</evidence>
<dbReference type="AlphaFoldDB" id="A0A1C3EH42"/>
<dbReference type="GO" id="GO:0000287">
    <property type="term" value="F:magnesium ion binding"/>
    <property type="evidence" value="ECO:0007669"/>
    <property type="project" value="InterPro"/>
</dbReference>
<protein>
    <recommendedName>
        <fullName evidence="2">4'-phosphopantetheinyl transferase domain-containing protein</fullName>
    </recommendedName>
</protein>